<name>A0ABT6F2F9_9SYNE</name>
<evidence type="ECO:0000259" key="2">
    <source>
        <dbReference type="Pfam" id="PF02517"/>
    </source>
</evidence>
<dbReference type="InterPro" id="IPR003675">
    <property type="entry name" value="Rce1/LyrA-like_dom"/>
</dbReference>
<dbReference type="Pfam" id="PF02517">
    <property type="entry name" value="Rce1-like"/>
    <property type="match status" value="1"/>
</dbReference>
<feature type="transmembrane region" description="Helical" evidence="1">
    <location>
        <begin position="449"/>
        <end position="468"/>
    </location>
</feature>
<dbReference type="EMBL" id="JAKKUT010000007">
    <property type="protein sequence ID" value="MDG2992055.1"/>
    <property type="molecule type" value="Genomic_DNA"/>
</dbReference>
<reference evidence="3" key="2">
    <citation type="submission" date="2022-01" db="EMBL/GenBank/DDBJ databases">
        <authorList>
            <person name="Zivanovic Y."/>
            <person name="Moreira D."/>
            <person name="Lopez-Garcia P."/>
        </authorList>
    </citation>
    <scope>NUCLEOTIDE SEQUENCE</scope>
    <source>
        <strain evidence="3">G9</strain>
    </source>
</reference>
<feature type="transmembrane region" description="Helical" evidence="1">
    <location>
        <begin position="200"/>
        <end position="223"/>
    </location>
</feature>
<evidence type="ECO:0000313" key="4">
    <source>
        <dbReference type="Proteomes" id="UP001154265"/>
    </source>
</evidence>
<accession>A0ABT6F2F9</accession>
<keyword evidence="3" id="KW-0645">Protease</keyword>
<feature type="transmembrane region" description="Helical" evidence="1">
    <location>
        <begin position="370"/>
        <end position="387"/>
    </location>
</feature>
<feature type="transmembrane region" description="Helical" evidence="1">
    <location>
        <begin position="284"/>
        <end position="306"/>
    </location>
</feature>
<reference evidence="3" key="1">
    <citation type="journal article" date="2022" name="Genome Biol. Evol.">
        <title>A New Gene Family Diagnostic for Intracellular Biomineralization of Amorphous Ca Carbonates by Cyanobacteria.</title>
        <authorList>
            <person name="Benzerara K."/>
            <person name="Duprat E."/>
            <person name="Bitard-Feildel T."/>
            <person name="Caumes G."/>
            <person name="Cassier-Chauvat C."/>
            <person name="Chauvat F."/>
            <person name="Dezi M."/>
            <person name="Diop S.I."/>
            <person name="Gaschignard G."/>
            <person name="Gorgen S."/>
            <person name="Gugger M."/>
            <person name="Lopez-Garcia P."/>
            <person name="Millet M."/>
            <person name="Skouri-Panet F."/>
            <person name="Moreira D."/>
            <person name="Callebaut I."/>
        </authorList>
    </citation>
    <scope>NUCLEOTIDE SEQUENCE</scope>
    <source>
        <strain evidence="3">G9</strain>
    </source>
</reference>
<keyword evidence="1" id="KW-0472">Membrane</keyword>
<dbReference type="PANTHER" id="PTHR43592">
    <property type="entry name" value="CAAX AMINO TERMINAL PROTEASE"/>
    <property type="match status" value="1"/>
</dbReference>
<dbReference type="RefSeq" id="WP_277867978.1">
    <property type="nucleotide sequence ID" value="NZ_JAKKUT010000007.1"/>
</dbReference>
<keyword evidence="1" id="KW-1133">Transmembrane helix</keyword>
<feature type="transmembrane region" description="Helical" evidence="1">
    <location>
        <begin position="394"/>
        <end position="418"/>
    </location>
</feature>
<keyword evidence="4" id="KW-1185">Reference proteome</keyword>
<feature type="domain" description="CAAX prenyl protease 2/Lysostaphin resistance protein A-like" evidence="2">
    <location>
        <begin position="373"/>
        <end position="459"/>
    </location>
</feature>
<keyword evidence="1" id="KW-0812">Transmembrane</keyword>
<dbReference type="GO" id="GO:0008237">
    <property type="term" value="F:metallopeptidase activity"/>
    <property type="evidence" value="ECO:0007669"/>
    <property type="project" value="UniProtKB-KW"/>
</dbReference>
<feature type="transmembrane region" description="Helical" evidence="1">
    <location>
        <begin position="326"/>
        <end position="350"/>
    </location>
</feature>
<evidence type="ECO:0000313" key="3">
    <source>
        <dbReference type="EMBL" id="MDG2992055.1"/>
    </source>
</evidence>
<proteinExistence type="predicted"/>
<organism evidence="3 4">
    <name type="scientific">Candidatus Synechococcus calcipolaris G9</name>
    <dbReference type="NCBI Taxonomy" id="1497997"/>
    <lineage>
        <taxon>Bacteria</taxon>
        <taxon>Bacillati</taxon>
        <taxon>Cyanobacteriota</taxon>
        <taxon>Cyanophyceae</taxon>
        <taxon>Synechococcales</taxon>
        <taxon>Synechococcaceae</taxon>
        <taxon>Synechococcus</taxon>
    </lineage>
</organism>
<evidence type="ECO:0000256" key="1">
    <source>
        <dbReference type="SAM" id="Phobius"/>
    </source>
</evidence>
<sequence length="476" mass="52867">MSSKKLVLSFLTLLVGFLISISLLGSFLEPPTQSQIGLYQTDLILQASEHHGFDQGESVWQSILEENPQATAISAYEKVIKGALPADSSGTPPNRFLELNLRLGLLYASQDQVDQAIPLWQRVSSQGQGQLKATTDILLGLWQTPPQILPEAEPMLKANLGGWFRYRALDQLYTLQQRIADLDSLDRQAQDSANAALTRLTLVGVLPLAGGLVGVILLGFWIYQHLQQRFSEPEREPVPWGLLTIWEVMVVWFAAFFGISLVVMPLVRQLIPLPFFQTTALGQALYALITYLVMMVAGFSILVICLRPFGDRPWKWLRWHRGSKAVLWAIQGYFVALPLVLATSLLSQRLLPNQGGGNPLLEIILQSQDYTTFALLFLMVAVLAPIFEEVLFRGFLFSSLLEVMVPWQAMALTGVVFAVAHLNLADVLPLTVLGTILSYVYWRSQNLVSVMLLHGFWNTGSFIGLLLLSGGTETGF</sequence>
<keyword evidence="3" id="KW-0378">Hydrolase</keyword>
<protein>
    <submittedName>
        <fullName evidence="3">CPBP family intramembrane metalloprotease</fullName>
    </submittedName>
</protein>
<feature type="transmembrane region" description="Helical" evidence="1">
    <location>
        <begin position="243"/>
        <end position="264"/>
    </location>
</feature>
<keyword evidence="3" id="KW-0482">Metalloprotease</keyword>
<comment type="caution">
    <text evidence="3">The sequence shown here is derived from an EMBL/GenBank/DDBJ whole genome shotgun (WGS) entry which is preliminary data.</text>
</comment>
<dbReference type="PANTHER" id="PTHR43592:SF15">
    <property type="entry name" value="CAAX AMINO TERMINAL PROTEASE FAMILY PROTEIN"/>
    <property type="match status" value="1"/>
</dbReference>
<gene>
    <name evidence="3" type="ORF">L3556_14110</name>
</gene>
<dbReference type="Proteomes" id="UP001154265">
    <property type="component" value="Unassembled WGS sequence"/>
</dbReference>
<feature type="transmembrane region" description="Helical" evidence="1">
    <location>
        <begin position="424"/>
        <end position="442"/>
    </location>
</feature>